<reference evidence="2 3" key="1">
    <citation type="journal article" date="2014" name="Environ. Microbiol.">
        <title>The nitrate-ammonifying and nosZ-carrying bacterium Bacillus vireti is a potent source and sink for nitric and nitrous oxide under high nitrate conditions.</title>
        <authorList>
            <person name="Mania D."/>
            <person name="Heylen K."/>
            <person name="van Spanning R.J."/>
            <person name="Frostegard A."/>
        </authorList>
    </citation>
    <scope>NUCLEOTIDE SEQUENCE [LARGE SCALE GENOMIC DNA]</scope>
    <source>
        <strain evidence="2 3">LMG 21834</strain>
    </source>
</reference>
<keyword evidence="3" id="KW-1185">Reference proteome</keyword>
<evidence type="ECO:0000313" key="3">
    <source>
        <dbReference type="Proteomes" id="UP000018877"/>
    </source>
</evidence>
<protein>
    <submittedName>
        <fullName evidence="2">Uncharacterized protein</fullName>
    </submittedName>
</protein>
<sequence>MDFKSLLLFLIPWMLFISLFEFILRKKLNIKRPKGFYHRVNNLHKRVETGVIIVFFSFLYHHGVLFFRNGQIYVVYLFYRYIWHPRFYGMEI</sequence>
<accession>A0AB94IIV7</accession>
<dbReference type="InterPro" id="IPR025441">
    <property type="entry name" value="DUF4181"/>
</dbReference>
<dbReference type="EMBL" id="ALAN01000112">
    <property type="protein sequence ID" value="ETI66960.1"/>
    <property type="molecule type" value="Genomic_DNA"/>
</dbReference>
<keyword evidence="1" id="KW-1133">Transmembrane helix</keyword>
<organism evidence="2 3">
    <name type="scientific">Neobacillus vireti LMG 21834</name>
    <dbReference type="NCBI Taxonomy" id="1131730"/>
    <lineage>
        <taxon>Bacteria</taxon>
        <taxon>Bacillati</taxon>
        <taxon>Bacillota</taxon>
        <taxon>Bacilli</taxon>
        <taxon>Bacillales</taxon>
        <taxon>Bacillaceae</taxon>
        <taxon>Neobacillus</taxon>
    </lineage>
</organism>
<name>A0AB94IIV7_9BACI</name>
<keyword evidence="1" id="KW-0472">Membrane</keyword>
<feature type="transmembrane region" description="Helical" evidence="1">
    <location>
        <begin position="47"/>
        <end position="67"/>
    </location>
</feature>
<dbReference type="Proteomes" id="UP000018877">
    <property type="component" value="Unassembled WGS sequence"/>
</dbReference>
<keyword evidence="1" id="KW-0812">Transmembrane</keyword>
<evidence type="ECO:0000313" key="2">
    <source>
        <dbReference type="EMBL" id="ETI66960.1"/>
    </source>
</evidence>
<evidence type="ECO:0000256" key="1">
    <source>
        <dbReference type="SAM" id="Phobius"/>
    </source>
</evidence>
<comment type="caution">
    <text evidence="2">The sequence shown here is derived from an EMBL/GenBank/DDBJ whole genome shotgun (WGS) entry which is preliminary data.</text>
</comment>
<dbReference type="Pfam" id="PF13789">
    <property type="entry name" value="DUF4181"/>
    <property type="match status" value="1"/>
</dbReference>
<gene>
    <name evidence="2" type="ORF">BAVI_20024</name>
</gene>
<proteinExistence type="predicted"/>
<dbReference type="AlphaFoldDB" id="A0AB94IIV7"/>
<feature type="transmembrane region" description="Helical" evidence="1">
    <location>
        <begin position="6"/>
        <end position="24"/>
    </location>
</feature>